<dbReference type="InterPro" id="IPR009100">
    <property type="entry name" value="AcylCoA_DH/oxidase_NM_dom_sf"/>
</dbReference>
<dbReference type="InterPro" id="IPR029320">
    <property type="entry name" value="Acyl-CoA_ox_N"/>
</dbReference>
<evidence type="ECO:0000256" key="4">
    <source>
        <dbReference type="ARBA" id="ARBA00022630"/>
    </source>
</evidence>
<dbReference type="PANTHER" id="PTHR10909">
    <property type="entry name" value="ELECTRON TRANSPORT OXIDOREDUCTASE"/>
    <property type="match status" value="1"/>
</dbReference>
<dbReference type="GO" id="GO:0005504">
    <property type="term" value="F:fatty acid binding"/>
    <property type="evidence" value="ECO:0007669"/>
    <property type="project" value="TreeGrafter"/>
</dbReference>
<evidence type="ECO:0000313" key="18">
    <source>
        <dbReference type="Proteomes" id="UP001327560"/>
    </source>
</evidence>
<dbReference type="Gene3D" id="2.40.110.10">
    <property type="entry name" value="Butyryl-CoA Dehydrogenase, subunit A, domain 2"/>
    <property type="match status" value="1"/>
</dbReference>
<evidence type="ECO:0000313" key="17">
    <source>
        <dbReference type="EMBL" id="WOK92927.1"/>
    </source>
</evidence>
<keyword evidence="8" id="KW-0443">Lipid metabolism</keyword>
<evidence type="ECO:0000259" key="14">
    <source>
        <dbReference type="Pfam" id="PF02770"/>
    </source>
</evidence>
<dbReference type="SUPFAM" id="SSF56645">
    <property type="entry name" value="Acyl-CoA dehydrogenase NM domain-like"/>
    <property type="match status" value="1"/>
</dbReference>
<evidence type="ECO:0000259" key="15">
    <source>
        <dbReference type="Pfam" id="PF14749"/>
    </source>
</evidence>
<dbReference type="GO" id="GO:0001676">
    <property type="term" value="P:long-chain fatty acid metabolic process"/>
    <property type="evidence" value="ECO:0007669"/>
    <property type="project" value="TreeGrafter"/>
</dbReference>
<dbReference type="Gene3D" id="1.10.540.10">
    <property type="entry name" value="Acyl-CoA dehydrogenase/oxidase, N-terminal domain"/>
    <property type="match status" value="1"/>
</dbReference>
<keyword evidence="5 10" id="KW-0274">FAD</keyword>
<dbReference type="Pfam" id="PF22924">
    <property type="entry name" value="ACOX_C_alpha1"/>
    <property type="match status" value="1"/>
</dbReference>
<dbReference type="FunFam" id="1.10.540.10:FF:000015">
    <property type="entry name" value="Acyl-coenzyme A oxidase"/>
    <property type="match status" value="1"/>
</dbReference>
<feature type="domain" description="Acyl-CoA oxidase C-terminal" evidence="13">
    <location>
        <begin position="483"/>
        <end position="659"/>
    </location>
</feature>
<feature type="domain" description="Acyl-CoA oxidase C-alpha1" evidence="16">
    <location>
        <begin position="281"/>
        <end position="442"/>
    </location>
</feature>
<keyword evidence="9" id="KW-0576">Peroxisome</keyword>
<protein>
    <recommendedName>
        <fullName evidence="10">Acyl-coenzyme A oxidase</fullName>
    </recommendedName>
</protein>
<proteinExistence type="inferred from homology"/>
<dbReference type="AlphaFoldDB" id="A0AAQ3JPK8"/>
<dbReference type="EMBL" id="CP136890">
    <property type="protein sequence ID" value="WOK92927.1"/>
    <property type="molecule type" value="Genomic_DNA"/>
</dbReference>
<keyword evidence="7" id="KW-0560">Oxidoreductase</keyword>
<dbReference type="InterPro" id="IPR037069">
    <property type="entry name" value="AcylCoA_DH/ox_N_sf"/>
</dbReference>
<evidence type="ECO:0000256" key="5">
    <source>
        <dbReference type="ARBA" id="ARBA00022827"/>
    </source>
</evidence>
<organism evidence="17 18">
    <name type="scientific">Canna indica</name>
    <name type="common">Indian-shot</name>
    <dbReference type="NCBI Taxonomy" id="4628"/>
    <lineage>
        <taxon>Eukaryota</taxon>
        <taxon>Viridiplantae</taxon>
        <taxon>Streptophyta</taxon>
        <taxon>Embryophyta</taxon>
        <taxon>Tracheophyta</taxon>
        <taxon>Spermatophyta</taxon>
        <taxon>Magnoliopsida</taxon>
        <taxon>Liliopsida</taxon>
        <taxon>Zingiberales</taxon>
        <taxon>Cannaceae</taxon>
        <taxon>Canna</taxon>
    </lineage>
</organism>
<dbReference type="GO" id="GO:0055088">
    <property type="term" value="P:lipid homeostasis"/>
    <property type="evidence" value="ECO:0007669"/>
    <property type="project" value="TreeGrafter"/>
</dbReference>
<dbReference type="PIRSF" id="PIRSF000168">
    <property type="entry name" value="Acyl-CoA_oxidase"/>
    <property type="match status" value="1"/>
</dbReference>
<dbReference type="Proteomes" id="UP001327560">
    <property type="component" value="Chromosome 1"/>
</dbReference>
<dbReference type="InterPro" id="IPR002655">
    <property type="entry name" value="Acyl-CoA_oxidase_C"/>
</dbReference>
<evidence type="ECO:0000259" key="16">
    <source>
        <dbReference type="Pfam" id="PF22924"/>
    </source>
</evidence>
<dbReference type="Pfam" id="PF14749">
    <property type="entry name" value="Acyl-CoA_ox_N"/>
    <property type="match status" value="1"/>
</dbReference>
<evidence type="ECO:0000256" key="9">
    <source>
        <dbReference type="ARBA" id="ARBA00023140"/>
    </source>
</evidence>
<evidence type="ECO:0000256" key="2">
    <source>
        <dbReference type="ARBA" id="ARBA00004275"/>
    </source>
</evidence>
<gene>
    <name evidence="17" type="ORF">Cni_G01619</name>
</gene>
<dbReference type="Pfam" id="PF01756">
    <property type="entry name" value="ACOX"/>
    <property type="match status" value="1"/>
</dbReference>
<dbReference type="FunFam" id="1.20.140.10:FF:000013">
    <property type="entry name" value="Acyl-coenzyme A oxidase"/>
    <property type="match status" value="1"/>
</dbReference>
<dbReference type="InterPro" id="IPR055060">
    <property type="entry name" value="ACOX_C_alpha1"/>
</dbReference>
<keyword evidence="18" id="KW-1185">Reference proteome</keyword>
<dbReference type="InterPro" id="IPR046373">
    <property type="entry name" value="Acyl-CoA_Oxase/DH_mid-dom_sf"/>
</dbReference>
<dbReference type="InterPro" id="IPR036250">
    <property type="entry name" value="AcylCo_DH-like_C"/>
</dbReference>
<dbReference type="Gene3D" id="1.20.140.10">
    <property type="entry name" value="Butyryl-CoA Dehydrogenase, subunit A, domain 3"/>
    <property type="match status" value="2"/>
</dbReference>
<accession>A0AAQ3JPK8</accession>
<evidence type="ECO:0000256" key="8">
    <source>
        <dbReference type="ARBA" id="ARBA00023098"/>
    </source>
</evidence>
<evidence type="ECO:0000256" key="10">
    <source>
        <dbReference type="PIRNR" id="PIRNR000168"/>
    </source>
</evidence>
<comment type="similarity">
    <text evidence="3 10">Belongs to the acyl-CoA oxidase family.</text>
</comment>
<dbReference type="InterPro" id="IPR006091">
    <property type="entry name" value="Acyl-CoA_Oxase/DH_mid-dom"/>
</dbReference>
<comment type="cofactor">
    <cofactor evidence="1">
        <name>FAD</name>
        <dbReference type="ChEBI" id="CHEBI:57692"/>
    </cofactor>
</comment>
<evidence type="ECO:0000256" key="12">
    <source>
        <dbReference type="PIRSR" id="PIRSR000168-2"/>
    </source>
</evidence>
<dbReference type="PANTHER" id="PTHR10909:SF250">
    <property type="entry name" value="PEROXISOMAL ACYL-COENZYME A OXIDASE 1"/>
    <property type="match status" value="1"/>
</dbReference>
<dbReference type="Pfam" id="PF02770">
    <property type="entry name" value="Acyl-CoA_dh_M"/>
    <property type="match status" value="1"/>
</dbReference>
<evidence type="ECO:0000256" key="11">
    <source>
        <dbReference type="PIRSR" id="PIRSR000168-1"/>
    </source>
</evidence>
<dbReference type="FunFam" id="2.40.110.10:FF:000075">
    <property type="entry name" value="Acyl-coenzyme A oxidase"/>
    <property type="match status" value="1"/>
</dbReference>
<dbReference type="SUPFAM" id="SSF47203">
    <property type="entry name" value="Acyl-CoA dehydrogenase C-terminal domain-like"/>
    <property type="match status" value="2"/>
</dbReference>
<evidence type="ECO:0000256" key="6">
    <source>
        <dbReference type="ARBA" id="ARBA00022832"/>
    </source>
</evidence>
<keyword evidence="4 10" id="KW-0285">Flavoprotein</keyword>
<dbReference type="GO" id="GO:0005777">
    <property type="term" value="C:peroxisome"/>
    <property type="evidence" value="ECO:0007669"/>
    <property type="project" value="UniProtKB-SubCell"/>
</dbReference>
<feature type="active site" description="Proton acceptor" evidence="11">
    <location>
        <position position="427"/>
    </location>
</feature>
<dbReference type="FunFam" id="1.20.140.10:FF:000005">
    <property type="entry name" value="Acyl-coenzyme A oxidase"/>
    <property type="match status" value="1"/>
</dbReference>
<evidence type="ECO:0000256" key="3">
    <source>
        <dbReference type="ARBA" id="ARBA00006288"/>
    </source>
</evidence>
<dbReference type="GO" id="GO:0033540">
    <property type="term" value="P:fatty acid beta-oxidation using acyl-CoA oxidase"/>
    <property type="evidence" value="ECO:0007669"/>
    <property type="project" value="TreeGrafter"/>
</dbReference>
<evidence type="ECO:0000256" key="7">
    <source>
        <dbReference type="ARBA" id="ARBA00023002"/>
    </source>
</evidence>
<feature type="binding site" evidence="12">
    <location>
        <position position="141"/>
    </location>
    <ligand>
        <name>FAD</name>
        <dbReference type="ChEBI" id="CHEBI:57692"/>
    </ligand>
</feature>
<keyword evidence="6" id="KW-0276">Fatty acid metabolism</keyword>
<name>A0AAQ3JPK8_9LILI</name>
<dbReference type="InterPro" id="IPR012258">
    <property type="entry name" value="Acyl-CoA_oxidase"/>
</dbReference>
<feature type="domain" description="Acyl-CoA oxidase/dehydrogenase middle" evidence="14">
    <location>
        <begin position="137"/>
        <end position="239"/>
    </location>
</feature>
<comment type="subcellular location">
    <subcellularLocation>
        <location evidence="2">Peroxisome</location>
    </subcellularLocation>
</comment>
<evidence type="ECO:0000256" key="1">
    <source>
        <dbReference type="ARBA" id="ARBA00001974"/>
    </source>
</evidence>
<evidence type="ECO:0000259" key="13">
    <source>
        <dbReference type="Pfam" id="PF01756"/>
    </source>
</evidence>
<feature type="domain" description="Acyl-coenzyme A oxidase N-terminal" evidence="15">
    <location>
        <begin position="20"/>
        <end position="135"/>
    </location>
</feature>
<dbReference type="GO" id="GO:0071949">
    <property type="term" value="F:FAD binding"/>
    <property type="evidence" value="ECO:0007669"/>
    <property type="project" value="InterPro"/>
</dbReference>
<feature type="binding site" evidence="12">
    <location>
        <position position="180"/>
    </location>
    <ligand>
        <name>FAD</name>
        <dbReference type="ChEBI" id="CHEBI:57692"/>
    </ligand>
</feature>
<reference evidence="17 18" key="1">
    <citation type="submission" date="2023-10" db="EMBL/GenBank/DDBJ databases">
        <title>Chromosome-scale genome assembly provides insights into flower coloration mechanisms of Canna indica.</title>
        <authorList>
            <person name="Li C."/>
        </authorList>
    </citation>
    <scope>NUCLEOTIDE SEQUENCE [LARGE SCALE GENOMIC DNA]</scope>
    <source>
        <tissue evidence="17">Flower</tissue>
    </source>
</reference>
<sequence>MAEAVAVDHLAGERSKAQFDVDAMKIVWAGSKHAFDIADRMARLVASDPVFRKDNRTMLERKELFKTTLRKAAHAWKRISQLHLTEEEAMMFRFFVDEPAYVDLHWGMFVPAIRGQGTEEQQKKWLPMAYKMQIIGCYAQTELGHGSNVQGLETTATFDPKSDEFIIHSPTLTSSKWWPGGLGKVSTHAVVYARLITDGQDHGINGFIVQLRSLDDHSPLPGVTIGDIGTKFGNGAYNTMDNGVLRFDHVRIPRNQMLMRVSQVTREGKFIQSDVPRQLLYGTMVFVRQTIVSDASKALSRAVCIAVRYSAVRRQFGSQDGGPETQVIDYKTQQDRLFPLLASAYAFRFVGEWLKWLYTDVTQRLQANDFSTLPEAHACTAGLKSLTTSTTADGIEECRKLCGGHGYLCSSGLPELFAVYVPACTYEGDNIVLLLQVARFLMKTVSRLGSGKQPVGTTAYMVKAPELMQCKCEVQEAKDWLKPTVILQAFEARSVRMAVNCAQNISKAQNPEEGFYELSADLVEAAVAHCQLIIVSKFIEKVEQEIHGHGVKEMLQILCNVYALSLIHKHLGDFISTGSITPKQGALANEQLRSLYSQVRPNAVAMVDAFNYTDHYLGSALGRYDGNVYPKLYEEAWKDPLNDSVVPDGYHEYIKPLLKQNFGVARL</sequence>
<dbReference type="GO" id="GO:0003997">
    <property type="term" value="F:acyl-CoA oxidase activity"/>
    <property type="evidence" value="ECO:0007669"/>
    <property type="project" value="InterPro"/>
</dbReference>